<evidence type="ECO:0000313" key="4">
    <source>
        <dbReference type="Proteomes" id="UP000663555"/>
    </source>
</evidence>
<dbReference type="InterPro" id="IPR011990">
    <property type="entry name" value="TPR-like_helical_dom_sf"/>
</dbReference>
<evidence type="ECO:0000313" key="3">
    <source>
        <dbReference type="EMBL" id="QSP93714.1"/>
    </source>
</evidence>
<dbReference type="EMBL" id="CP071247">
    <property type="protein sequence ID" value="QSP93714.1"/>
    <property type="molecule type" value="Genomic_DNA"/>
</dbReference>
<evidence type="ECO:0008006" key="5">
    <source>
        <dbReference type="Google" id="ProtNLM"/>
    </source>
</evidence>
<dbReference type="Proteomes" id="UP000663555">
    <property type="component" value="Chromosome"/>
</dbReference>
<keyword evidence="2" id="KW-0732">Signal</keyword>
<sequence length="159" mass="17743">MVLKRECLTAGLMALLITVATGCAGPAVHAPEREPENPELASQYAREGKLAFDEGRKQAAELAWQQAVRLNPADAAVVNNLALLKKETKNFNEAVTLLETGIRHSPNVAELHYNLAVIAELYLLDLKKALSHYQRYRELAEQEDKRVAGWIADLERRLD</sequence>
<gene>
    <name evidence="3" type="ORF">LPB19_10925</name>
</gene>
<dbReference type="InterPro" id="IPR019734">
    <property type="entry name" value="TPR_rpt"/>
</dbReference>
<keyword evidence="4" id="KW-1185">Reference proteome</keyword>
<dbReference type="SMART" id="SM00028">
    <property type="entry name" value="TPR"/>
    <property type="match status" value="2"/>
</dbReference>
<dbReference type="Gene3D" id="1.25.40.10">
    <property type="entry name" value="Tetratricopeptide repeat domain"/>
    <property type="match status" value="1"/>
</dbReference>
<reference evidence="3 4" key="1">
    <citation type="submission" date="2021-03" db="EMBL/GenBank/DDBJ databases">
        <title>Genome sequencing of Marinobacter sp. LPB0319.</title>
        <authorList>
            <person name="Kim J."/>
        </authorList>
    </citation>
    <scope>NUCLEOTIDE SEQUENCE [LARGE SCALE GENOMIC DNA]</scope>
    <source>
        <strain evidence="3 4">LPB0319</strain>
    </source>
</reference>
<evidence type="ECO:0000256" key="2">
    <source>
        <dbReference type="SAM" id="SignalP"/>
    </source>
</evidence>
<dbReference type="RefSeq" id="WP_206642936.1">
    <property type="nucleotide sequence ID" value="NZ_CP071247.1"/>
</dbReference>
<proteinExistence type="predicted"/>
<evidence type="ECO:0000256" key="1">
    <source>
        <dbReference type="PROSITE-ProRule" id="PRU00339"/>
    </source>
</evidence>
<dbReference type="PROSITE" id="PS51257">
    <property type="entry name" value="PROKAR_LIPOPROTEIN"/>
    <property type="match status" value="1"/>
</dbReference>
<protein>
    <recommendedName>
        <fullName evidence="5">Tetratricopeptide repeat protein</fullName>
    </recommendedName>
</protein>
<name>A0ABX7MNE0_9GAMM</name>
<accession>A0ABX7MNE0</accession>
<feature type="chain" id="PRO_5047113095" description="Tetratricopeptide repeat protein" evidence="2">
    <location>
        <begin position="30"/>
        <end position="159"/>
    </location>
</feature>
<feature type="repeat" description="TPR" evidence="1">
    <location>
        <begin position="41"/>
        <end position="74"/>
    </location>
</feature>
<organism evidence="3 4">
    <name type="scientific">Marinobacter salinisoli</name>
    <dbReference type="NCBI Taxonomy" id="2769486"/>
    <lineage>
        <taxon>Bacteria</taxon>
        <taxon>Pseudomonadati</taxon>
        <taxon>Pseudomonadota</taxon>
        <taxon>Gammaproteobacteria</taxon>
        <taxon>Pseudomonadales</taxon>
        <taxon>Marinobacteraceae</taxon>
        <taxon>Marinobacter</taxon>
    </lineage>
</organism>
<dbReference type="PROSITE" id="PS50005">
    <property type="entry name" value="TPR"/>
    <property type="match status" value="1"/>
</dbReference>
<keyword evidence="1" id="KW-0802">TPR repeat</keyword>
<feature type="signal peptide" evidence="2">
    <location>
        <begin position="1"/>
        <end position="29"/>
    </location>
</feature>
<dbReference type="SUPFAM" id="SSF48452">
    <property type="entry name" value="TPR-like"/>
    <property type="match status" value="1"/>
</dbReference>